<keyword evidence="4" id="KW-0808">Transferase</keyword>
<dbReference type="PANTHER" id="PTHR43711">
    <property type="entry name" value="TWO-COMPONENT HISTIDINE KINASE"/>
    <property type="match status" value="1"/>
</dbReference>
<dbReference type="SMART" id="SM00388">
    <property type="entry name" value="HisKA"/>
    <property type="match status" value="1"/>
</dbReference>
<dbReference type="EMBL" id="WNXC01000006">
    <property type="protein sequence ID" value="MBB2150484.1"/>
    <property type="molecule type" value="Genomic_DNA"/>
</dbReference>
<evidence type="ECO:0000259" key="8">
    <source>
        <dbReference type="PROSITE" id="PS50109"/>
    </source>
</evidence>
<dbReference type="EC" id="2.7.13.3" evidence="2"/>
<dbReference type="PROSITE" id="PS50113">
    <property type="entry name" value="PAC"/>
    <property type="match status" value="1"/>
</dbReference>
<dbReference type="SUPFAM" id="SSF47384">
    <property type="entry name" value="Homodimeric domain of signal transducing histidine kinase"/>
    <property type="match status" value="1"/>
</dbReference>
<dbReference type="SUPFAM" id="SSF55785">
    <property type="entry name" value="PYP-like sensor domain (PAS domain)"/>
    <property type="match status" value="1"/>
</dbReference>
<dbReference type="InterPro" id="IPR050736">
    <property type="entry name" value="Sensor_HK_Regulatory"/>
</dbReference>
<dbReference type="Pfam" id="PF00989">
    <property type="entry name" value="PAS"/>
    <property type="match status" value="1"/>
</dbReference>
<gene>
    <name evidence="11" type="ORF">GM920_16420</name>
</gene>
<keyword evidence="7" id="KW-0175">Coiled coil</keyword>
<dbReference type="CDD" id="cd00082">
    <property type="entry name" value="HisKA"/>
    <property type="match status" value="1"/>
</dbReference>
<keyword evidence="3" id="KW-0597">Phosphoprotein</keyword>
<evidence type="ECO:0000259" key="10">
    <source>
        <dbReference type="PROSITE" id="PS50113"/>
    </source>
</evidence>
<dbReference type="NCBIfam" id="TIGR00229">
    <property type="entry name" value="sensory_box"/>
    <property type="match status" value="1"/>
</dbReference>
<dbReference type="PROSITE" id="PS50109">
    <property type="entry name" value="HIS_KIN"/>
    <property type="match status" value="1"/>
</dbReference>
<dbReference type="InterPro" id="IPR000700">
    <property type="entry name" value="PAS-assoc_C"/>
</dbReference>
<dbReference type="Gene3D" id="1.10.287.130">
    <property type="match status" value="1"/>
</dbReference>
<evidence type="ECO:0000256" key="2">
    <source>
        <dbReference type="ARBA" id="ARBA00012438"/>
    </source>
</evidence>
<dbReference type="Proteomes" id="UP000636110">
    <property type="component" value="Unassembled WGS sequence"/>
</dbReference>
<dbReference type="PRINTS" id="PR00344">
    <property type="entry name" value="BCTRLSENSOR"/>
</dbReference>
<comment type="caution">
    <text evidence="11">The sequence shown here is derived from an EMBL/GenBank/DDBJ whole genome shotgun (WGS) entry which is preliminary data.</text>
</comment>
<evidence type="ECO:0000256" key="6">
    <source>
        <dbReference type="ARBA" id="ARBA00023012"/>
    </source>
</evidence>
<feature type="coiled-coil region" evidence="7">
    <location>
        <begin position="118"/>
        <end position="148"/>
    </location>
</feature>
<evidence type="ECO:0000256" key="7">
    <source>
        <dbReference type="SAM" id="Coils"/>
    </source>
</evidence>
<dbReference type="InterPro" id="IPR003594">
    <property type="entry name" value="HATPase_dom"/>
</dbReference>
<evidence type="ECO:0000256" key="3">
    <source>
        <dbReference type="ARBA" id="ARBA00022553"/>
    </source>
</evidence>
<evidence type="ECO:0000256" key="4">
    <source>
        <dbReference type="ARBA" id="ARBA00022679"/>
    </source>
</evidence>
<dbReference type="Pfam" id="PF00512">
    <property type="entry name" value="HisKA"/>
    <property type="match status" value="1"/>
</dbReference>
<dbReference type="InterPro" id="IPR003661">
    <property type="entry name" value="HisK_dim/P_dom"/>
</dbReference>
<dbReference type="PROSITE" id="PS50112">
    <property type="entry name" value="PAS"/>
    <property type="match status" value="1"/>
</dbReference>
<dbReference type="RefSeq" id="WP_182959498.1">
    <property type="nucleotide sequence ID" value="NZ_WNXC01000006.1"/>
</dbReference>
<dbReference type="InterPro" id="IPR005467">
    <property type="entry name" value="His_kinase_dom"/>
</dbReference>
<feature type="domain" description="PAS" evidence="9">
    <location>
        <begin position="3"/>
        <end position="56"/>
    </location>
</feature>
<dbReference type="InterPro" id="IPR013767">
    <property type="entry name" value="PAS_fold"/>
</dbReference>
<evidence type="ECO:0000256" key="1">
    <source>
        <dbReference type="ARBA" id="ARBA00000085"/>
    </source>
</evidence>
<evidence type="ECO:0000256" key="5">
    <source>
        <dbReference type="ARBA" id="ARBA00022777"/>
    </source>
</evidence>
<dbReference type="SMART" id="SM00387">
    <property type="entry name" value="HATPase_c"/>
    <property type="match status" value="1"/>
</dbReference>
<dbReference type="InterPro" id="IPR036890">
    <property type="entry name" value="HATPase_C_sf"/>
</dbReference>
<dbReference type="InterPro" id="IPR004358">
    <property type="entry name" value="Sig_transdc_His_kin-like_C"/>
</dbReference>
<dbReference type="Gene3D" id="3.30.450.20">
    <property type="entry name" value="PAS domain"/>
    <property type="match status" value="1"/>
</dbReference>
<dbReference type="Pfam" id="PF02518">
    <property type="entry name" value="HATPase_c"/>
    <property type="match status" value="1"/>
</dbReference>
<dbReference type="InterPro" id="IPR036097">
    <property type="entry name" value="HisK_dim/P_sf"/>
</dbReference>
<dbReference type="PANTHER" id="PTHR43711:SF26">
    <property type="entry name" value="SENSOR HISTIDINE KINASE RCSC"/>
    <property type="match status" value="1"/>
</dbReference>
<feature type="domain" description="PAC" evidence="10">
    <location>
        <begin position="80"/>
        <end position="130"/>
    </location>
</feature>
<dbReference type="Gene3D" id="3.30.565.10">
    <property type="entry name" value="Histidine kinase-like ATPase, C-terminal domain"/>
    <property type="match status" value="1"/>
</dbReference>
<comment type="catalytic activity">
    <reaction evidence="1">
        <text>ATP + protein L-histidine = ADP + protein N-phospho-L-histidine.</text>
        <dbReference type="EC" id="2.7.13.3"/>
    </reaction>
</comment>
<organism evidence="11 12">
    <name type="scientific">Pedobacter gandavensis</name>
    <dbReference type="NCBI Taxonomy" id="2679963"/>
    <lineage>
        <taxon>Bacteria</taxon>
        <taxon>Pseudomonadati</taxon>
        <taxon>Bacteroidota</taxon>
        <taxon>Sphingobacteriia</taxon>
        <taxon>Sphingobacteriales</taxon>
        <taxon>Sphingobacteriaceae</taxon>
        <taxon>Pedobacter</taxon>
    </lineage>
</organism>
<feature type="domain" description="Histidine kinase" evidence="8">
    <location>
        <begin position="180"/>
        <end position="394"/>
    </location>
</feature>
<dbReference type="InterPro" id="IPR000014">
    <property type="entry name" value="PAS"/>
</dbReference>
<dbReference type="SMART" id="SM00091">
    <property type="entry name" value="PAS"/>
    <property type="match status" value="1"/>
</dbReference>
<proteinExistence type="predicted"/>
<keyword evidence="12" id="KW-1185">Reference proteome</keyword>
<evidence type="ECO:0000313" key="11">
    <source>
        <dbReference type="EMBL" id="MBB2150484.1"/>
    </source>
</evidence>
<dbReference type="InterPro" id="IPR035965">
    <property type="entry name" value="PAS-like_dom_sf"/>
</dbReference>
<accession>A0ABR6EZ08</accession>
<keyword evidence="5" id="KW-0418">Kinase</keyword>
<dbReference type="CDD" id="cd00130">
    <property type="entry name" value="PAS"/>
    <property type="match status" value="1"/>
</dbReference>
<sequence length="394" mass="44667">MEEARLLKAIIETAIDGIITIDDRGRIESLNPAALRLFGYSFEEVQGKNISFLMPEPDRSGHDGYIHRYQSTGEKRIIGKGREVKGLKKDRSTFPFRLAVSEVQYENRIIYTGFIHDLSKEKEAEERLKEYAAELEELVEERTKSLKKTVTALSEAKEEVSLSLEKEKELNQLKSRFVSMASHEFRTPLSSVQLSASLIDKYAEPYDNKNISKHVSKIKNAVSNLTTILNDFLSLERLEAGKVEPTFVPFNLVKLSEEITEEMQMMAKQNQNIIYQHTGLESTVMLDPNLLKNCMINLISNAIKYSGENTFIEFNTEITAAQCVVTINDNGIGIPESDHKHLFQPFFRAHNTGNIPGTGLGLNIVLRYATLMKGELYFESTLHTGTKFVLSFNK</sequence>
<dbReference type="CDD" id="cd00075">
    <property type="entry name" value="HATPase"/>
    <property type="match status" value="1"/>
</dbReference>
<evidence type="ECO:0000313" key="12">
    <source>
        <dbReference type="Proteomes" id="UP000636110"/>
    </source>
</evidence>
<keyword evidence="6" id="KW-0902">Two-component regulatory system</keyword>
<evidence type="ECO:0000259" key="9">
    <source>
        <dbReference type="PROSITE" id="PS50112"/>
    </source>
</evidence>
<dbReference type="SUPFAM" id="SSF55874">
    <property type="entry name" value="ATPase domain of HSP90 chaperone/DNA topoisomerase II/histidine kinase"/>
    <property type="match status" value="1"/>
</dbReference>
<reference evidence="11 12" key="1">
    <citation type="submission" date="2019-11" db="EMBL/GenBank/DDBJ databases">
        <title>Description of Pedobacter sp. LMG 31462T.</title>
        <authorList>
            <person name="Carlier A."/>
            <person name="Qi S."/>
            <person name="Vandamme P."/>
        </authorList>
    </citation>
    <scope>NUCLEOTIDE SEQUENCE [LARGE SCALE GENOMIC DNA]</scope>
    <source>
        <strain evidence="11 12">LMG 31462</strain>
    </source>
</reference>
<name>A0ABR6EZ08_9SPHI</name>
<protein>
    <recommendedName>
        <fullName evidence="2">histidine kinase</fullName>
        <ecNumber evidence="2">2.7.13.3</ecNumber>
    </recommendedName>
</protein>